<dbReference type="GO" id="GO:0016747">
    <property type="term" value="F:acyltransferase activity, transferring groups other than amino-acyl groups"/>
    <property type="evidence" value="ECO:0007669"/>
    <property type="project" value="InterPro"/>
</dbReference>
<proteinExistence type="predicted"/>
<evidence type="ECO:0000259" key="1">
    <source>
        <dbReference type="PROSITE" id="PS51186"/>
    </source>
</evidence>
<dbReference type="Pfam" id="PF08445">
    <property type="entry name" value="FR47"/>
    <property type="match status" value="1"/>
</dbReference>
<gene>
    <name evidence="2" type="ORF">ADL15_26280</name>
</gene>
<reference evidence="2 3" key="1">
    <citation type="submission" date="2015-10" db="EMBL/GenBank/DDBJ databases">
        <authorList>
            <person name="Gilbert D.G."/>
        </authorList>
    </citation>
    <scope>NUCLEOTIDE SEQUENCE [LARGE SCALE GENOMIC DNA]</scope>
    <source>
        <strain evidence="2 3">NRRL B-16712</strain>
    </source>
</reference>
<name>A0A101JN48_9ACTN</name>
<dbReference type="InterPro" id="IPR013653">
    <property type="entry name" value="GCN5-like_dom"/>
</dbReference>
<dbReference type="Gene3D" id="3.40.630.30">
    <property type="match status" value="1"/>
</dbReference>
<dbReference type="EMBL" id="LLZH01000275">
    <property type="protein sequence ID" value="KUL29854.1"/>
    <property type="molecule type" value="Genomic_DNA"/>
</dbReference>
<dbReference type="OrthoDB" id="3814600at2"/>
<protein>
    <submittedName>
        <fullName evidence="2">Acetyltransferase</fullName>
    </submittedName>
</protein>
<evidence type="ECO:0000313" key="3">
    <source>
        <dbReference type="Proteomes" id="UP000053244"/>
    </source>
</evidence>
<dbReference type="RefSeq" id="WP_067696660.1">
    <property type="nucleotide sequence ID" value="NZ_LLZH01000275.1"/>
</dbReference>
<dbReference type="InterPro" id="IPR000182">
    <property type="entry name" value="GNAT_dom"/>
</dbReference>
<dbReference type="PROSITE" id="PS51186">
    <property type="entry name" value="GNAT"/>
    <property type="match status" value="1"/>
</dbReference>
<comment type="caution">
    <text evidence="2">The sequence shown here is derived from an EMBL/GenBank/DDBJ whole genome shotgun (WGS) entry which is preliminary data.</text>
</comment>
<dbReference type="SUPFAM" id="SSF55729">
    <property type="entry name" value="Acyl-CoA N-acyltransferases (Nat)"/>
    <property type="match status" value="1"/>
</dbReference>
<accession>A0A101JN48</accession>
<organism evidence="2 3">
    <name type="scientific">Actinoplanes awajinensis subsp. mycoplanecinus</name>
    <dbReference type="NCBI Taxonomy" id="135947"/>
    <lineage>
        <taxon>Bacteria</taxon>
        <taxon>Bacillati</taxon>
        <taxon>Actinomycetota</taxon>
        <taxon>Actinomycetes</taxon>
        <taxon>Micromonosporales</taxon>
        <taxon>Micromonosporaceae</taxon>
        <taxon>Actinoplanes</taxon>
    </lineage>
</organism>
<dbReference type="InterPro" id="IPR016181">
    <property type="entry name" value="Acyl_CoA_acyltransferase"/>
</dbReference>
<feature type="domain" description="N-acetyltransferase" evidence="1">
    <location>
        <begin position="113"/>
        <end position="248"/>
    </location>
</feature>
<dbReference type="AlphaFoldDB" id="A0A101JN48"/>
<sequence length="248" mass="25949">MDLRIQNAVVANLRTRPDAVQAGPFVLGLDHGTDSPHINYATPLPGAAITSDDVADLVTAFGGRPPRLEYVTSCAPDLEKLLLDAGFAVEARNEYLVCTPSSLATPPVPDGFRVFAPVTDDDLTGMIAAQNQAFGGPASATPDDVARYRRNQDHGAVQITAQAADGRYAGGGTSTAPSDGVSEVAGIAVGEPFRRAGLGGAITAAITSRLFAAGVDLAWLEASGEDSWRVYERVGYRAAGKRLYIAKY</sequence>
<dbReference type="Proteomes" id="UP000053244">
    <property type="component" value="Unassembled WGS sequence"/>
</dbReference>
<evidence type="ECO:0000313" key="2">
    <source>
        <dbReference type="EMBL" id="KUL29854.1"/>
    </source>
</evidence>
<keyword evidence="3" id="KW-1185">Reference proteome</keyword>
<keyword evidence="2" id="KW-0808">Transferase</keyword>